<sequence length="119" mass="13929">MKQHFTSTLKRSSLPRSCAHEITRNSNRRINSYNTKRTDPCRTGNSTGVRIQTVLVNRQHVPLLLVWPRRRRIVHSGFHLSSHGTLCIHNFNLTEEFIQSKNVRLRFFESMTIKTGEKN</sequence>
<dbReference type="Proteomes" id="UP001497480">
    <property type="component" value="Unassembled WGS sequence"/>
</dbReference>
<dbReference type="AlphaFoldDB" id="A0AAV1WQJ1"/>
<keyword evidence="2" id="KW-1185">Reference proteome</keyword>
<protein>
    <submittedName>
        <fullName evidence="1">Uncharacterized protein</fullName>
    </submittedName>
</protein>
<evidence type="ECO:0000313" key="2">
    <source>
        <dbReference type="Proteomes" id="UP001497480"/>
    </source>
</evidence>
<dbReference type="EMBL" id="CAXHTB010000009">
    <property type="protein sequence ID" value="CAL0311563.1"/>
    <property type="molecule type" value="Genomic_DNA"/>
</dbReference>
<reference evidence="1 2" key="1">
    <citation type="submission" date="2024-03" db="EMBL/GenBank/DDBJ databases">
        <authorList>
            <person name="Martinez-Hernandez J."/>
        </authorList>
    </citation>
    <scope>NUCLEOTIDE SEQUENCE [LARGE SCALE GENOMIC DNA]</scope>
</reference>
<name>A0AAV1WQJ1_LUPLU</name>
<comment type="caution">
    <text evidence="1">The sequence shown here is derived from an EMBL/GenBank/DDBJ whole genome shotgun (WGS) entry which is preliminary data.</text>
</comment>
<evidence type="ECO:0000313" key="1">
    <source>
        <dbReference type="EMBL" id="CAL0311563.1"/>
    </source>
</evidence>
<gene>
    <name evidence="1" type="ORF">LLUT_LOCUS12623</name>
</gene>
<proteinExistence type="predicted"/>
<accession>A0AAV1WQJ1</accession>
<organism evidence="1 2">
    <name type="scientific">Lupinus luteus</name>
    <name type="common">European yellow lupine</name>
    <dbReference type="NCBI Taxonomy" id="3873"/>
    <lineage>
        <taxon>Eukaryota</taxon>
        <taxon>Viridiplantae</taxon>
        <taxon>Streptophyta</taxon>
        <taxon>Embryophyta</taxon>
        <taxon>Tracheophyta</taxon>
        <taxon>Spermatophyta</taxon>
        <taxon>Magnoliopsida</taxon>
        <taxon>eudicotyledons</taxon>
        <taxon>Gunneridae</taxon>
        <taxon>Pentapetalae</taxon>
        <taxon>rosids</taxon>
        <taxon>fabids</taxon>
        <taxon>Fabales</taxon>
        <taxon>Fabaceae</taxon>
        <taxon>Papilionoideae</taxon>
        <taxon>50 kb inversion clade</taxon>
        <taxon>genistoids sensu lato</taxon>
        <taxon>core genistoids</taxon>
        <taxon>Genisteae</taxon>
        <taxon>Lupinus</taxon>
    </lineage>
</organism>